<proteinExistence type="inferred from homology"/>
<evidence type="ECO:0000256" key="2">
    <source>
        <dbReference type="SAM" id="MobiDB-lite"/>
    </source>
</evidence>
<name>L5LWB3_MYODS</name>
<dbReference type="Proteomes" id="UP000010556">
    <property type="component" value="Unassembled WGS sequence"/>
</dbReference>
<dbReference type="InterPro" id="IPR023410">
    <property type="entry name" value="14-3-3_domain"/>
</dbReference>
<dbReference type="EMBL" id="KB107217">
    <property type="protein sequence ID" value="ELK30320.1"/>
    <property type="molecule type" value="Genomic_DNA"/>
</dbReference>
<evidence type="ECO:0000259" key="3">
    <source>
        <dbReference type="SMART" id="SM00101"/>
    </source>
</evidence>
<feature type="region of interest" description="Disordered" evidence="2">
    <location>
        <begin position="73"/>
        <end position="94"/>
    </location>
</feature>
<comment type="similarity">
    <text evidence="1">Belongs to the 14-3-3 family.</text>
</comment>
<dbReference type="PANTHER" id="PTHR18860">
    <property type="entry name" value="14-3-3 PROTEIN"/>
    <property type="match status" value="1"/>
</dbReference>
<dbReference type="Pfam" id="PF00244">
    <property type="entry name" value="14-3-3"/>
    <property type="match status" value="1"/>
</dbReference>
<dbReference type="SMART" id="SM00101">
    <property type="entry name" value="14_3_3"/>
    <property type="match status" value="1"/>
</dbReference>
<dbReference type="InterPro" id="IPR000308">
    <property type="entry name" value="14-3-3"/>
</dbReference>
<accession>L5LWB3</accession>
<gene>
    <name evidence="4" type="ORF">MDA_GLEAN10001007</name>
</gene>
<evidence type="ECO:0000256" key="1">
    <source>
        <dbReference type="ARBA" id="ARBA00006141"/>
    </source>
</evidence>
<feature type="compositionally biased region" description="Basic and acidic residues" evidence="2">
    <location>
        <begin position="81"/>
        <end position="94"/>
    </location>
</feature>
<keyword evidence="5" id="KW-1185">Reference proteome</keyword>
<evidence type="ECO:0000313" key="5">
    <source>
        <dbReference type="Proteomes" id="UP000010556"/>
    </source>
</evidence>
<evidence type="ECO:0000313" key="4">
    <source>
        <dbReference type="EMBL" id="ELK30320.1"/>
    </source>
</evidence>
<dbReference type="InterPro" id="IPR036815">
    <property type="entry name" value="14-3-3_dom_sf"/>
</dbReference>
<feature type="domain" description="14-3-3" evidence="3">
    <location>
        <begin position="10"/>
        <end position="145"/>
    </location>
</feature>
<dbReference type="Gene3D" id="1.20.190.20">
    <property type="entry name" value="14-3-3 domain"/>
    <property type="match status" value="2"/>
</dbReference>
<organism evidence="4 5">
    <name type="scientific">Myotis davidii</name>
    <name type="common">David's myotis</name>
    <dbReference type="NCBI Taxonomy" id="225400"/>
    <lineage>
        <taxon>Eukaryota</taxon>
        <taxon>Metazoa</taxon>
        <taxon>Chordata</taxon>
        <taxon>Craniata</taxon>
        <taxon>Vertebrata</taxon>
        <taxon>Euteleostomi</taxon>
        <taxon>Mammalia</taxon>
        <taxon>Eutheria</taxon>
        <taxon>Laurasiatheria</taxon>
        <taxon>Chiroptera</taxon>
        <taxon>Yangochiroptera</taxon>
        <taxon>Vespertilionidae</taxon>
        <taxon>Myotis</taxon>
    </lineage>
</organism>
<dbReference type="AlphaFoldDB" id="L5LWB3"/>
<dbReference type="SUPFAM" id="SSF48445">
    <property type="entry name" value="14-3-3 protein"/>
    <property type="match status" value="1"/>
</dbReference>
<sequence>MAHSELSVIERGLVMELMALSPYESYFTFLFPINKCYGEREELSCEKRNLLSVAYKKVVGGRRAAWRVLSSMEQKGQEAGSEEKGPAVKENRQKEAYQEAMDISKKEMPPTNPIRLGLALNFSVFRYEIANNPEKAISPAQDHLR</sequence>
<reference evidence="5" key="1">
    <citation type="journal article" date="2013" name="Science">
        <title>Comparative analysis of bat genomes provides insight into the evolution of flight and immunity.</title>
        <authorList>
            <person name="Zhang G."/>
            <person name="Cowled C."/>
            <person name="Shi Z."/>
            <person name="Huang Z."/>
            <person name="Bishop-Lilly K.A."/>
            <person name="Fang X."/>
            <person name="Wynne J.W."/>
            <person name="Xiong Z."/>
            <person name="Baker M.L."/>
            <person name="Zhao W."/>
            <person name="Tachedjian M."/>
            <person name="Zhu Y."/>
            <person name="Zhou P."/>
            <person name="Jiang X."/>
            <person name="Ng J."/>
            <person name="Yang L."/>
            <person name="Wu L."/>
            <person name="Xiao J."/>
            <person name="Feng Y."/>
            <person name="Chen Y."/>
            <person name="Sun X."/>
            <person name="Zhang Y."/>
            <person name="Marsh G.A."/>
            <person name="Crameri G."/>
            <person name="Broder C.C."/>
            <person name="Frey K.G."/>
            <person name="Wang L.F."/>
            <person name="Wang J."/>
        </authorList>
    </citation>
    <scope>NUCLEOTIDE SEQUENCE [LARGE SCALE GENOMIC DNA]</scope>
</reference>
<protein>
    <submittedName>
        <fullName evidence="4">14-3-3 protein sigma</fullName>
    </submittedName>
</protein>